<protein>
    <recommendedName>
        <fullName evidence="2">Cytochrome c7-like domain-containing protein</fullName>
    </recommendedName>
</protein>
<proteinExistence type="predicted"/>
<dbReference type="PANTHER" id="PTHR39425:SF1">
    <property type="entry name" value="CYTOCHROME C7-LIKE DOMAIN-CONTAINING PROTEIN"/>
    <property type="match status" value="1"/>
</dbReference>
<feature type="transmembrane region" description="Helical" evidence="1">
    <location>
        <begin position="20"/>
        <end position="37"/>
    </location>
</feature>
<reference evidence="3" key="1">
    <citation type="submission" date="2018-06" db="EMBL/GenBank/DDBJ databases">
        <authorList>
            <person name="Zhirakovskaya E."/>
        </authorList>
    </citation>
    <scope>NUCLEOTIDE SEQUENCE</scope>
</reference>
<keyword evidence="1" id="KW-0472">Membrane</keyword>
<sequence length="197" mass="21784">MIDMTWLFFGKAFSVNYFSARVAVLLLMVVLPGLLFAEKGGGHYQLHGDVVPISEDGIHDPDNDAVNTLQPPADAMKDFPRDALGIINWVDALDRGLIAPRTGVTGSEKMHSVDFDVIFKNTASMPYVRFPHLPHTQWLTCKNCHPAIFLPQRGGNFVTMAAIMEGEYCGVCHGKVAFPPMECNRCHSVARENIGLR</sequence>
<evidence type="ECO:0000313" key="3">
    <source>
        <dbReference type="EMBL" id="VAW95023.1"/>
    </source>
</evidence>
<dbReference type="InterPro" id="IPR026352">
    <property type="entry name" value="Nanowire_3heme"/>
</dbReference>
<dbReference type="InterPro" id="IPR036280">
    <property type="entry name" value="Multihaem_cyt_sf"/>
</dbReference>
<gene>
    <name evidence="3" type="ORF">MNBD_GAMMA20-24</name>
</gene>
<dbReference type="Pfam" id="PF14522">
    <property type="entry name" value="Cytochrome_C7"/>
    <property type="match status" value="1"/>
</dbReference>
<dbReference type="Gene3D" id="3.90.10.10">
    <property type="entry name" value="Cytochrome C3"/>
    <property type="match status" value="1"/>
</dbReference>
<evidence type="ECO:0000256" key="1">
    <source>
        <dbReference type="SAM" id="Phobius"/>
    </source>
</evidence>
<organism evidence="3">
    <name type="scientific">hydrothermal vent metagenome</name>
    <dbReference type="NCBI Taxonomy" id="652676"/>
    <lineage>
        <taxon>unclassified sequences</taxon>
        <taxon>metagenomes</taxon>
        <taxon>ecological metagenomes</taxon>
    </lineage>
</organism>
<evidence type="ECO:0000259" key="2">
    <source>
        <dbReference type="Pfam" id="PF14522"/>
    </source>
</evidence>
<dbReference type="SUPFAM" id="SSF48695">
    <property type="entry name" value="Multiheme cytochromes"/>
    <property type="match status" value="1"/>
</dbReference>
<dbReference type="NCBIfam" id="TIGR04257">
    <property type="entry name" value="nanowire_3heme"/>
    <property type="match status" value="1"/>
</dbReference>
<name>A0A3B1A4H8_9ZZZZ</name>
<dbReference type="PANTHER" id="PTHR39425">
    <property type="entry name" value="LIPOPROTEIN CYTOCHROME C"/>
    <property type="match status" value="1"/>
</dbReference>
<dbReference type="AlphaFoldDB" id="A0A3B1A4H8"/>
<keyword evidence="1" id="KW-1133">Transmembrane helix</keyword>
<feature type="domain" description="Cytochrome c7-like" evidence="2">
    <location>
        <begin position="128"/>
        <end position="188"/>
    </location>
</feature>
<dbReference type="InterPro" id="IPR029467">
    <property type="entry name" value="Cyt_c7-like"/>
</dbReference>
<keyword evidence="1" id="KW-0812">Transmembrane</keyword>
<accession>A0A3B1A4H8</accession>
<dbReference type="EMBL" id="UOFU01000063">
    <property type="protein sequence ID" value="VAW95023.1"/>
    <property type="molecule type" value="Genomic_DNA"/>
</dbReference>